<evidence type="ECO:0000313" key="3">
    <source>
        <dbReference type="Proteomes" id="UP001633002"/>
    </source>
</evidence>
<gene>
    <name evidence="2" type="ORF">R1sor_000746</name>
</gene>
<keyword evidence="1" id="KW-0175">Coiled coil</keyword>
<name>A0ABD3GWI7_9MARC</name>
<protein>
    <submittedName>
        <fullName evidence="2">Uncharacterized protein</fullName>
    </submittedName>
</protein>
<evidence type="ECO:0000256" key="1">
    <source>
        <dbReference type="SAM" id="Coils"/>
    </source>
</evidence>
<proteinExistence type="predicted"/>
<sequence length="802" mass="92251">MEKKEPLVSEGSHIVEQGRNPVQIANGKILYSEPKTNIAGTLLGEEYAGVVVFTAEVDVDGSGLSSQLPNFVSGQAHLCRWPINYLRVRENGRVLGDLYVRYAEADLIIYSPPKVSLTRKRVYNSTNRKLLSQEEKDVKAGEKRCKTKCADEDIRKSMVMDCCKDCCGTKWTVDDIKEVRKDIFGVNFDKKLDLLYQKINASCGRPDGMLLFTRGRFVCQTAFWQLHGISRSSYYVHRNSANSGAKQGYHGNKGTTKLRDSTMESRIFLTVLLQELGEPMPHIVFDNSRRTGTDSVSYRLPACYDKKDILEELQIRMERTGQTPPSKTKFYEEWKSHFANYNFHRKSVFAVCTLCEKYKIWLTRERNDELRKQYEKERQEHLQLQMSGRTNYYTHNKLEMDEPLLYKSAIHDGMDSAKTSLPRTVNYVKALAGVGAPVPLKLAGILNRGNGPPVFAHVCIGGLWKQDPNFTVSSIAQYLRDCEDFNGDMRGDLDFRKEVDHPLLKAFMRQDIFEKTVLAPKHQTATQFFNMDDEVANSQDRPFRKLPSTFYIQLDNSGKDNKNWAVMSFLSISKPVAFKFYMEDNMPMFQFQDKYGGSWSQGNSLWRRKDRRSKTDFSLVLPPDQEPLSAPMNRTHDYKEEIVSYLTAYIAHIGEIQAKTSTSNESYALDQAIIDYWKNIKSVFEGEAWETYEGRPLKHGFSPRTNHGTGYQRPGVGNEQDMQRLERDLLMREAEEELLERNQLFVGHPSEKEREHFAPLLDIQIGVMLLIRPSDKFPVQNSIWVAKAMTCVIREVDSNRFN</sequence>
<dbReference type="EMBL" id="JBJQOH010000006">
    <property type="protein sequence ID" value="KAL3682724.1"/>
    <property type="molecule type" value="Genomic_DNA"/>
</dbReference>
<dbReference type="AlphaFoldDB" id="A0ABD3GWI7"/>
<organism evidence="2 3">
    <name type="scientific">Riccia sorocarpa</name>
    <dbReference type="NCBI Taxonomy" id="122646"/>
    <lineage>
        <taxon>Eukaryota</taxon>
        <taxon>Viridiplantae</taxon>
        <taxon>Streptophyta</taxon>
        <taxon>Embryophyta</taxon>
        <taxon>Marchantiophyta</taxon>
        <taxon>Marchantiopsida</taxon>
        <taxon>Marchantiidae</taxon>
        <taxon>Marchantiales</taxon>
        <taxon>Ricciaceae</taxon>
        <taxon>Riccia</taxon>
    </lineage>
</organism>
<dbReference type="PANTHER" id="PTHR33153">
    <property type="entry name" value="MYND-TYPE DOMAIN-CONTAINING PROTEIN"/>
    <property type="match status" value="1"/>
</dbReference>
<accession>A0ABD3GWI7</accession>
<keyword evidence="3" id="KW-1185">Reference proteome</keyword>
<evidence type="ECO:0000313" key="2">
    <source>
        <dbReference type="EMBL" id="KAL3682724.1"/>
    </source>
</evidence>
<feature type="coiled-coil region" evidence="1">
    <location>
        <begin position="360"/>
        <end position="387"/>
    </location>
</feature>
<dbReference type="PANTHER" id="PTHR33153:SF3">
    <property type="entry name" value="TRAFFICKING PROTEIN PARTICLE COMPLEX SUBUNIT 11 DOMAIN-CONTAINING PROTEIN"/>
    <property type="match status" value="1"/>
</dbReference>
<reference evidence="2 3" key="1">
    <citation type="submission" date="2024-09" db="EMBL/GenBank/DDBJ databases">
        <title>Chromosome-scale assembly of Riccia sorocarpa.</title>
        <authorList>
            <person name="Paukszto L."/>
        </authorList>
    </citation>
    <scope>NUCLEOTIDE SEQUENCE [LARGE SCALE GENOMIC DNA]</scope>
    <source>
        <strain evidence="2">LP-2024</strain>
        <tissue evidence="2">Aerial parts of the thallus</tissue>
    </source>
</reference>
<comment type="caution">
    <text evidence="2">The sequence shown here is derived from an EMBL/GenBank/DDBJ whole genome shotgun (WGS) entry which is preliminary data.</text>
</comment>
<dbReference type="Proteomes" id="UP001633002">
    <property type="component" value="Unassembled WGS sequence"/>
</dbReference>